<keyword evidence="11 12" id="KW-0472">Membrane</keyword>
<keyword evidence="14" id="KW-1185">Reference proteome</keyword>
<dbReference type="EC" id="2.4.1.-" evidence="12"/>
<comment type="subcellular location">
    <subcellularLocation>
        <location evidence="1 12">Endoplasmic reticulum membrane</location>
        <topology evidence="1 12">Multi-pass membrane protein</topology>
    </subcellularLocation>
</comment>
<dbReference type="GO" id="GO:0000009">
    <property type="term" value="F:alpha-1,6-mannosyltransferase activity"/>
    <property type="evidence" value="ECO:0007669"/>
    <property type="project" value="InterPro"/>
</dbReference>
<evidence type="ECO:0000256" key="1">
    <source>
        <dbReference type="ARBA" id="ARBA00004477"/>
    </source>
</evidence>
<evidence type="ECO:0000256" key="9">
    <source>
        <dbReference type="ARBA" id="ARBA00022824"/>
    </source>
</evidence>
<evidence type="ECO:0000256" key="12">
    <source>
        <dbReference type="RuleBase" id="RU363112"/>
    </source>
</evidence>
<feature type="transmembrane region" description="Helical" evidence="12">
    <location>
        <begin position="158"/>
        <end position="180"/>
    </location>
</feature>
<accession>A0A397SZP4</accession>
<gene>
    <name evidence="13" type="ORF">C1645_769745</name>
</gene>
<keyword evidence="7 12" id="KW-0808">Transferase</keyword>
<dbReference type="Pfam" id="PF04188">
    <property type="entry name" value="Mannosyl_trans2"/>
    <property type="match status" value="1"/>
</dbReference>
<keyword evidence="6 12" id="KW-0328">Glycosyltransferase</keyword>
<protein>
    <recommendedName>
        <fullName evidence="4 12">GPI mannosyltransferase 2</fullName>
        <ecNumber evidence="12">2.4.1.-</ecNumber>
    </recommendedName>
</protein>
<evidence type="ECO:0000256" key="8">
    <source>
        <dbReference type="ARBA" id="ARBA00022692"/>
    </source>
</evidence>
<evidence type="ECO:0000256" key="6">
    <source>
        <dbReference type="ARBA" id="ARBA00022676"/>
    </source>
</evidence>
<evidence type="ECO:0000313" key="14">
    <source>
        <dbReference type="Proteomes" id="UP000265703"/>
    </source>
</evidence>
<evidence type="ECO:0000256" key="10">
    <source>
        <dbReference type="ARBA" id="ARBA00022989"/>
    </source>
</evidence>
<dbReference type="UniPathway" id="UPA00196"/>
<keyword evidence="10 12" id="KW-1133">Transmembrane helix</keyword>
<dbReference type="AlphaFoldDB" id="A0A397SZP4"/>
<feature type="transmembrane region" description="Helical" evidence="12">
    <location>
        <begin position="200"/>
        <end position="229"/>
    </location>
</feature>
<proteinExistence type="inferred from homology"/>
<comment type="similarity">
    <text evidence="3 12">Belongs to the PIGV family.</text>
</comment>
<feature type="transmembrane region" description="Helical" evidence="12">
    <location>
        <begin position="355"/>
        <end position="377"/>
    </location>
</feature>
<dbReference type="Proteomes" id="UP000265703">
    <property type="component" value="Unassembled WGS sequence"/>
</dbReference>
<keyword evidence="5 12" id="KW-0337">GPI-anchor biosynthesis</keyword>
<comment type="pathway">
    <text evidence="2 12">Glycolipid biosynthesis; glycosylphosphatidylinositol-anchor biosynthesis.</text>
</comment>
<evidence type="ECO:0000256" key="5">
    <source>
        <dbReference type="ARBA" id="ARBA00022502"/>
    </source>
</evidence>
<dbReference type="GO" id="GO:0031501">
    <property type="term" value="C:mannosyltransferase complex"/>
    <property type="evidence" value="ECO:0007669"/>
    <property type="project" value="TreeGrafter"/>
</dbReference>
<feature type="transmembrane region" description="Helical" evidence="12">
    <location>
        <begin position="20"/>
        <end position="42"/>
    </location>
</feature>
<reference evidence="13 14" key="1">
    <citation type="submission" date="2018-06" db="EMBL/GenBank/DDBJ databases">
        <title>Comparative genomics reveals the genomic features of Rhizophagus irregularis, R. cerebriforme, R. diaphanum and Gigaspora rosea, and their symbiotic lifestyle signature.</title>
        <authorList>
            <person name="Morin E."/>
            <person name="San Clemente H."/>
            <person name="Chen E.C.H."/>
            <person name="De La Providencia I."/>
            <person name="Hainaut M."/>
            <person name="Kuo A."/>
            <person name="Kohler A."/>
            <person name="Murat C."/>
            <person name="Tang N."/>
            <person name="Roy S."/>
            <person name="Loubradou J."/>
            <person name="Henrissat B."/>
            <person name="Grigoriev I.V."/>
            <person name="Corradi N."/>
            <person name="Roux C."/>
            <person name="Martin F.M."/>
        </authorList>
    </citation>
    <scope>NUCLEOTIDE SEQUENCE [LARGE SCALE GENOMIC DNA]</scope>
    <source>
        <strain evidence="13 14">DAOM 227022</strain>
    </source>
</reference>
<evidence type="ECO:0000256" key="3">
    <source>
        <dbReference type="ARBA" id="ARBA00008698"/>
    </source>
</evidence>
<sequence>MDQKISQNIKSFTSENISLIFKLSICSRFLTWIIALISTFIVDDYDSSVDTILRNQEESTIQRIFNVCFRVFLRWDTFYFTHISEEGYIYEQEHAFFPMLPLLARGLSNSVFLPLEYFLTYRQILLLSGVLIANISFVLASINLYKLSLLMFNNKEKYALVTSIFYILTPSCMFMSTMYAESLFAFLTFLGMRLFYEGNTWIAAFIWGSSSFARSNGIIYVGFFIYEFLIKDINRINVKVIFVRLIKTTVLSLIVLSGFLIFQSYGYYQYCILNIPQRSWCNNKIPILYLFVQKFYWNCGFLTYYEIKQIPNFLLASPMILLSFYGIYDYSKIDFKRIFTLGLQQQQQRSEITSLYYSHNLLPFIYLWAVLLIYSITSMHIQVITRFFSSQPMVYWFVAHLFMKSLSEDANRSDKILGYGVLTYFILYGVSGIILFANFFPPA</sequence>
<feature type="transmembrane region" description="Helical" evidence="12">
    <location>
        <begin position="416"/>
        <end position="440"/>
    </location>
</feature>
<evidence type="ECO:0000256" key="11">
    <source>
        <dbReference type="ARBA" id="ARBA00023136"/>
    </source>
</evidence>
<keyword evidence="8 12" id="KW-0812">Transmembrane</keyword>
<dbReference type="GO" id="GO:0005789">
    <property type="term" value="C:endoplasmic reticulum membrane"/>
    <property type="evidence" value="ECO:0007669"/>
    <property type="project" value="UniProtKB-SubCell"/>
</dbReference>
<comment type="caution">
    <text evidence="13">The sequence shown here is derived from an EMBL/GenBank/DDBJ whole genome shotgun (WGS) entry which is preliminary data.</text>
</comment>
<keyword evidence="9 12" id="KW-0256">Endoplasmic reticulum</keyword>
<feature type="transmembrane region" description="Helical" evidence="12">
    <location>
        <begin position="383"/>
        <end position="404"/>
    </location>
</feature>
<dbReference type="InterPro" id="IPR007315">
    <property type="entry name" value="PIG-V/Gpi18"/>
</dbReference>
<dbReference type="PANTHER" id="PTHR12468:SF2">
    <property type="entry name" value="GPI MANNOSYLTRANSFERASE 2"/>
    <property type="match status" value="1"/>
</dbReference>
<feature type="transmembrane region" description="Helical" evidence="12">
    <location>
        <begin position="310"/>
        <end position="328"/>
    </location>
</feature>
<dbReference type="GO" id="GO:0006506">
    <property type="term" value="P:GPI anchor biosynthetic process"/>
    <property type="evidence" value="ECO:0007669"/>
    <property type="project" value="UniProtKB-UniPathway"/>
</dbReference>
<dbReference type="STRING" id="658196.A0A397SZP4"/>
<organism evidence="13 14">
    <name type="scientific">Glomus cerebriforme</name>
    <dbReference type="NCBI Taxonomy" id="658196"/>
    <lineage>
        <taxon>Eukaryota</taxon>
        <taxon>Fungi</taxon>
        <taxon>Fungi incertae sedis</taxon>
        <taxon>Mucoromycota</taxon>
        <taxon>Glomeromycotina</taxon>
        <taxon>Glomeromycetes</taxon>
        <taxon>Glomerales</taxon>
        <taxon>Glomeraceae</taxon>
        <taxon>Glomus</taxon>
    </lineage>
</organism>
<dbReference type="PANTHER" id="PTHR12468">
    <property type="entry name" value="GPI MANNOSYLTRANSFERASE 2"/>
    <property type="match status" value="1"/>
</dbReference>
<dbReference type="EMBL" id="QKYT01000178">
    <property type="protein sequence ID" value="RIA90519.1"/>
    <property type="molecule type" value="Genomic_DNA"/>
</dbReference>
<evidence type="ECO:0000256" key="2">
    <source>
        <dbReference type="ARBA" id="ARBA00004687"/>
    </source>
</evidence>
<feature type="transmembrane region" description="Helical" evidence="12">
    <location>
        <begin position="241"/>
        <end position="262"/>
    </location>
</feature>
<evidence type="ECO:0000313" key="13">
    <source>
        <dbReference type="EMBL" id="RIA90519.1"/>
    </source>
</evidence>
<feature type="non-terminal residue" evidence="13">
    <location>
        <position position="1"/>
    </location>
</feature>
<dbReference type="OrthoDB" id="10252502at2759"/>
<evidence type="ECO:0000256" key="4">
    <source>
        <dbReference type="ARBA" id="ARBA00013795"/>
    </source>
</evidence>
<evidence type="ECO:0000256" key="7">
    <source>
        <dbReference type="ARBA" id="ARBA00022679"/>
    </source>
</evidence>
<comment type="function">
    <text evidence="12">Mannosyltransferase involved in glycosylphosphatidylinositol-anchor biosynthesis.</text>
</comment>
<feature type="transmembrane region" description="Helical" evidence="12">
    <location>
        <begin position="124"/>
        <end position="146"/>
    </location>
</feature>
<dbReference type="GO" id="GO:0004376">
    <property type="term" value="F:GPI mannosyltransferase activity"/>
    <property type="evidence" value="ECO:0007669"/>
    <property type="project" value="InterPro"/>
</dbReference>
<name>A0A397SZP4_9GLOM</name>